<evidence type="ECO:0000313" key="2">
    <source>
        <dbReference type="Proteomes" id="UP000252107"/>
    </source>
</evidence>
<evidence type="ECO:0000313" key="1">
    <source>
        <dbReference type="EMBL" id="RCJ19288.1"/>
    </source>
</evidence>
<reference evidence="1" key="1">
    <citation type="submission" date="2016-04" db="EMBL/GenBank/DDBJ databases">
        <authorList>
            <person name="Tabuchi Yagui T.R."/>
        </authorList>
    </citation>
    <scope>NUCLEOTIDE SEQUENCE [LARGE SCALE GENOMIC DNA]</scope>
    <source>
        <strain evidence="1">NIES-26</strain>
    </source>
</reference>
<comment type="caution">
    <text evidence="1">The sequence shown here is derived from an EMBL/GenBank/DDBJ whole genome shotgun (WGS) entry which is preliminary data.</text>
</comment>
<dbReference type="EMBL" id="LXQD01000341">
    <property type="protein sequence ID" value="RCJ19288.1"/>
    <property type="molecule type" value="Genomic_DNA"/>
</dbReference>
<dbReference type="Proteomes" id="UP000252107">
    <property type="component" value="Unassembled WGS sequence"/>
</dbReference>
<dbReference type="AlphaFoldDB" id="A0A367Q544"/>
<keyword evidence="2" id="KW-1185">Reference proteome</keyword>
<accession>A0A367Q544</accession>
<proteinExistence type="predicted"/>
<protein>
    <submittedName>
        <fullName evidence="1">Uncharacterized protein</fullName>
    </submittedName>
</protein>
<name>A0A367Q544_9NOSO</name>
<sequence>MTYPRYTHQQLRSKSLAQLKRIYSEIGCTVEVMDKRCKEAWISAIAQYQESKLQKIARPAKDEQAIAQGEFDQYIADQAEAVAPEELTVREISFFDHEIFYAAGLIAIITYEDHLTQPWMVIVNGKEKFRANTWARCHRFIEWHHKNGTLNEEFLELPTQTTQPALAQQEPCTTGNEIMVQLFNACEQHGLELLEDGIYQQDVKLGQAGCTDGNWWFTSATQAKPEKTFCDSAADAVWLLQIPDDLPSTNEYLQYHPLEQLTSDELQRLFETAALVAV</sequence>
<organism evidence="1 2">
    <name type="scientific">Nostoc minutum NIES-26</name>
    <dbReference type="NCBI Taxonomy" id="1844469"/>
    <lineage>
        <taxon>Bacteria</taxon>
        <taxon>Bacillati</taxon>
        <taxon>Cyanobacteriota</taxon>
        <taxon>Cyanophyceae</taxon>
        <taxon>Nostocales</taxon>
        <taxon>Nostocaceae</taxon>
        <taxon>Nostoc</taxon>
    </lineage>
</organism>
<gene>
    <name evidence="1" type="ORF">A6770_32030</name>
</gene>